<organism evidence="1 2">
    <name type="scientific">Corallococcus interemptor</name>
    <dbReference type="NCBI Taxonomy" id="2316720"/>
    <lineage>
        <taxon>Bacteria</taxon>
        <taxon>Pseudomonadati</taxon>
        <taxon>Myxococcota</taxon>
        <taxon>Myxococcia</taxon>
        <taxon>Myxococcales</taxon>
        <taxon>Cystobacterineae</taxon>
        <taxon>Myxococcaceae</taxon>
        <taxon>Corallococcus</taxon>
    </lineage>
</organism>
<dbReference type="EMBL" id="RAWM01000036">
    <property type="protein sequence ID" value="RKH69070.1"/>
    <property type="molecule type" value="Genomic_DNA"/>
</dbReference>
<dbReference type="Proteomes" id="UP000282656">
    <property type="component" value="Unassembled WGS sequence"/>
</dbReference>
<gene>
    <name evidence="1" type="ORF">D7X96_15940</name>
</gene>
<evidence type="ECO:0000313" key="2">
    <source>
        <dbReference type="Proteomes" id="UP000282656"/>
    </source>
</evidence>
<protein>
    <recommendedName>
        <fullName evidence="3">DUF3303 domain-containing protein</fullName>
    </recommendedName>
</protein>
<name>A0A3A8QQ74_9BACT</name>
<proteinExistence type="predicted"/>
<reference evidence="2" key="1">
    <citation type="submission" date="2018-09" db="EMBL/GenBank/DDBJ databases">
        <authorList>
            <person name="Livingstone P.G."/>
            <person name="Whitworth D.E."/>
        </authorList>
    </citation>
    <scope>NUCLEOTIDE SEQUENCE [LARGE SCALE GENOMIC DNA]</scope>
    <source>
        <strain evidence="2">AB047A</strain>
    </source>
</reference>
<keyword evidence="2" id="KW-1185">Reference proteome</keyword>
<dbReference type="RefSeq" id="WP_121770107.1">
    <property type="nucleotide sequence ID" value="NZ_RAWM01000036.1"/>
</dbReference>
<evidence type="ECO:0008006" key="3">
    <source>
        <dbReference type="Google" id="ProtNLM"/>
    </source>
</evidence>
<sequence>MNRFIFSYDIHGPHRDFKDRCIKNGFFDALFLADGRKWMLPNTTLIGWFADRAAAERMFDALAAQSGVNITKVLIAACDVPLLGSDELAL</sequence>
<evidence type="ECO:0000313" key="1">
    <source>
        <dbReference type="EMBL" id="RKH69070.1"/>
    </source>
</evidence>
<dbReference type="AlphaFoldDB" id="A0A3A8QQ74"/>
<comment type="caution">
    <text evidence="1">The sequence shown here is derived from an EMBL/GenBank/DDBJ whole genome shotgun (WGS) entry which is preliminary data.</text>
</comment>
<accession>A0A3A8QQ74</accession>